<evidence type="ECO:0000313" key="6">
    <source>
        <dbReference type="EMBL" id="PPC76784.1"/>
    </source>
</evidence>
<feature type="domain" description="Multidrug resistance protein MdtA-like barrel-sandwich hybrid" evidence="4">
    <location>
        <begin position="71"/>
        <end position="264"/>
    </location>
</feature>
<feature type="domain" description="CusB-like beta-barrel" evidence="5">
    <location>
        <begin position="271"/>
        <end position="362"/>
    </location>
</feature>
<evidence type="ECO:0000313" key="7">
    <source>
        <dbReference type="Proteomes" id="UP000238196"/>
    </source>
</evidence>
<evidence type="ECO:0000259" key="4">
    <source>
        <dbReference type="Pfam" id="PF25917"/>
    </source>
</evidence>
<dbReference type="GO" id="GO:0055085">
    <property type="term" value="P:transmembrane transport"/>
    <property type="evidence" value="ECO:0007669"/>
    <property type="project" value="InterPro"/>
</dbReference>
<sequence length="385" mass="41030">MNQVVTPPPSATDPVAGNLTTPVRKNGRKRVMVLALAAGIVATAGYAGQHWWQVGRFVETTDDAYVGGENVVLASRVAGFISALEVTDNQHVQAGQVLLRIDDRPLRISLEGAEADIAKEEAALLQLQAEQARQQAEVDAAAPRIDAARARLLLAGQDNKRYRALASSSAASVQDAQRAVASLATAKAEQEQAEAALMAARRQLDVLSAQRRQLQAARDAAVAERDKIQLDLSYTLIRAPIDGVVGNRAARLGGYTTVGSRLLTIVPRTRLWVDANYKEDQLHAMQAGQAVSLTVDALPGHTLRGHILSIAPATGSQFSLLPAENATGNFTKIVQRVPVRISIDEHAELLRPGMSVTAAVDTRELQVETLAQLSPLPTTVPGAGQ</sequence>
<dbReference type="InterPro" id="IPR058792">
    <property type="entry name" value="Beta-barrel_RND_2"/>
</dbReference>
<dbReference type="PANTHER" id="PTHR30386:SF24">
    <property type="entry name" value="MULTIDRUG RESISTANCE EFFLUX PUMP"/>
    <property type="match status" value="1"/>
</dbReference>
<dbReference type="Gene3D" id="2.40.30.170">
    <property type="match status" value="1"/>
</dbReference>
<dbReference type="InterPro" id="IPR050739">
    <property type="entry name" value="MFP"/>
</dbReference>
<feature type="region of interest" description="Disordered" evidence="2">
    <location>
        <begin position="1"/>
        <end position="22"/>
    </location>
</feature>
<dbReference type="Proteomes" id="UP000238196">
    <property type="component" value="Unassembled WGS sequence"/>
</dbReference>
<dbReference type="SUPFAM" id="SSF111369">
    <property type="entry name" value="HlyD-like secretion proteins"/>
    <property type="match status" value="2"/>
</dbReference>
<keyword evidence="3" id="KW-0812">Transmembrane</keyword>
<feature type="coiled-coil region" evidence="1">
    <location>
        <begin position="110"/>
        <end position="137"/>
    </location>
</feature>
<dbReference type="AlphaFoldDB" id="A0A2S5KPL5"/>
<dbReference type="Gene3D" id="2.40.50.100">
    <property type="match status" value="1"/>
</dbReference>
<gene>
    <name evidence="6" type="ORF">C4K68_13740</name>
</gene>
<dbReference type="Pfam" id="PF25917">
    <property type="entry name" value="BSH_RND"/>
    <property type="match status" value="1"/>
</dbReference>
<keyword evidence="1" id="KW-0175">Coiled coil</keyword>
<dbReference type="InterPro" id="IPR058625">
    <property type="entry name" value="MdtA-like_BSH"/>
</dbReference>
<dbReference type="OrthoDB" id="5290347at2"/>
<organism evidence="6 7">
    <name type="scientific">Proteobacteria bacterium 228</name>
    <dbReference type="NCBI Taxonomy" id="2083153"/>
    <lineage>
        <taxon>Bacteria</taxon>
        <taxon>Pseudomonadati</taxon>
        <taxon>Pseudomonadota</taxon>
    </lineage>
</organism>
<evidence type="ECO:0000256" key="3">
    <source>
        <dbReference type="SAM" id="Phobius"/>
    </source>
</evidence>
<reference evidence="6 7" key="1">
    <citation type="submission" date="2018-02" db="EMBL/GenBank/DDBJ databases">
        <title>novel marine gammaproteobacteria from coastal saline agro ecosystem.</title>
        <authorList>
            <person name="Krishnan R."/>
            <person name="Ramesh Kumar N."/>
        </authorList>
    </citation>
    <scope>NUCLEOTIDE SEQUENCE [LARGE SCALE GENOMIC DNA]</scope>
    <source>
        <strain evidence="6 7">228</strain>
    </source>
</reference>
<protein>
    <submittedName>
        <fullName evidence="6">Hemolysin D</fullName>
    </submittedName>
</protein>
<dbReference type="PRINTS" id="PR01490">
    <property type="entry name" value="RTXTOXIND"/>
</dbReference>
<keyword evidence="3" id="KW-0472">Membrane</keyword>
<accession>A0A2S5KPL5</accession>
<keyword evidence="3" id="KW-1133">Transmembrane helix</keyword>
<comment type="caution">
    <text evidence="6">The sequence shown here is derived from an EMBL/GenBank/DDBJ whole genome shotgun (WGS) entry which is preliminary data.</text>
</comment>
<feature type="compositionally biased region" description="Pro residues" evidence="2">
    <location>
        <begin position="1"/>
        <end position="11"/>
    </location>
</feature>
<dbReference type="PANTHER" id="PTHR30386">
    <property type="entry name" value="MEMBRANE FUSION SUBUNIT OF EMRAB-TOLC MULTIDRUG EFFLUX PUMP"/>
    <property type="match status" value="1"/>
</dbReference>
<evidence type="ECO:0000259" key="5">
    <source>
        <dbReference type="Pfam" id="PF25954"/>
    </source>
</evidence>
<dbReference type="EMBL" id="PRLP01000041">
    <property type="protein sequence ID" value="PPC76784.1"/>
    <property type="molecule type" value="Genomic_DNA"/>
</dbReference>
<feature type="coiled-coil region" evidence="1">
    <location>
        <begin position="173"/>
        <end position="224"/>
    </location>
</feature>
<dbReference type="Pfam" id="PF25954">
    <property type="entry name" value="Beta-barrel_RND_2"/>
    <property type="match status" value="1"/>
</dbReference>
<evidence type="ECO:0000256" key="2">
    <source>
        <dbReference type="SAM" id="MobiDB-lite"/>
    </source>
</evidence>
<feature type="transmembrane region" description="Helical" evidence="3">
    <location>
        <begin position="31"/>
        <end position="52"/>
    </location>
</feature>
<evidence type="ECO:0000256" key="1">
    <source>
        <dbReference type="SAM" id="Coils"/>
    </source>
</evidence>
<proteinExistence type="predicted"/>
<name>A0A2S5KPL5_9PROT</name>